<dbReference type="EMBL" id="NMUH01000431">
    <property type="protein sequence ID" value="MQL79056.1"/>
    <property type="molecule type" value="Genomic_DNA"/>
</dbReference>
<reference evidence="4" key="1">
    <citation type="submission" date="2017-07" db="EMBL/GenBank/DDBJ databases">
        <title>Taro Niue Genome Assembly and Annotation.</title>
        <authorList>
            <person name="Atibalentja N."/>
            <person name="Keating K."/>
            <person name="Fields C.J."/>
        </authorList>
    </citation>
    <scope>NUCLEOTIDE SEQUENCE</scope>
    <source>
        <strain evidence="4">Niue_2</strain>
        <tissue evidence="4">Leaf</tissue>
    </source>
</reference>
<dbReference type="PROSITE" id="PS51375">
    <property type="entry name" value="PPR"/>
    <property type="match status" value="4"/>
</dbReference>
<evidence type="ECO:0000256" key="1">
    <source>
        <dbReference type="ARBA" id="ARBA00022737"/>
    </source>
</evidence>
<accession>A0A843UA44</accession>
<dbReference type="Pfam" id="PF13041">
    <property type="entry name" value="PPR_2"/>
    <property type="match status" value="3"/>
</dbReference>
<dbReference type="GO" id="GO:0009451">
    <property type="term" value="P:RNA modification"/>
    <property type="evidence" value="ECO:0007669"/>
    <property type="project" value="InterPro"/>
</dbReference>
<keyword evidence="1" id="KW-0677">Repeat</keyword>
<dbReference type="Gene3D" id="1.25.40.10">
    <property type="entry name" value="Tetratricopeptide repeat domain"/>
    <property type="match status" value="4"/>
</dbReference>
<feature type="repeat" description="PPR" evidence="2">
    <location>
        <begin position="522"/>
        <end position="552"/>
    </location>
</feature>
<dbReference type="PANTHER" id="PTHR24015">
    <property type="entry name" value="OS07G0578800 PROTEIN-RELATED"/>
    <property type="match status" value="1"/>
</dbReference>
<dbReference type="InterPro" id="IPR011990">
    <property type="entry name" value="TPR-like_helical_dom_sf"/>
</dbReference>
<feature type="compositionally biased region" description="Polar residues" evidence="3">
    <location>
        <begin position="58"/>
        <end position="70"/>
    </location>
</feature>
<evidence type="ECO:0008006" key="6">
    <source>
        <dbReference type="Google" id="ProtNLM"/>
    </source>
</evidence>
<feature type="compositionally biased region" description="Low complexity" evidence="3">
    <location>
        <begin position="1"/>
        <end position="16"/>
    </location>
</feature>
<feature type="repeat" description="PPR" evidence="2">
    <location>
        <begin position="419"/>
        <end position="453"/>
    </location>
</feature>
<feature type="repeat" description="PPR" evidence="2">
    <location>
        <begin position="286"/>
        <end position="320"/>
    </location>
</feature>
<dbReference type="Pfam" id="PF01535">
    <property type="entry name" value="PPR"/>
    <property type="match status" value="4"/>
</dbReference>
<comment type="caution">
    <text evidence="4">The sequence shown here is derived from an EMBL/GenBank/DDBJ whole genome shotgun (WGS) entry which is preliminary data.</text>
</comment>
<feature type="repeat" description="PPR" evidence="2">
    <location>
        <begin position="184"/>
        <end position="218"/>
    </location>
</feature>
<dbReference type="FunFam" id="1.25.40.10:FF:000679">
    <property type="entry name" value="Pentatricopeptide repeat-containing protein At5g03800"/>
    <property type="match status" value="1"/>
</dbReference>
<feature type="compositionally biased region" description="Basic residues" evidence="3">
    <location>
        <begin position="18"/>
        <end position="28"/>
    </location>
</feature>
<sequence>MAAAATLPSSSSPAVPTFRHRSRSRPRPFKAPPTPSPPPLLFLSTRKSFAANLPSPPTISFQKPDSSVLSSPEPPPRRRRPRRKRNDLELFTGRDGAISGRCRRLLHIAVQLGDLELARAVHAFVAKSLRRGEWEGGGEEGVEEEKEGGSEEETLLMNTLISTYLKLSQLLEARQLFEEMHQRDVISYTCMISAYAKCGEEDEAIDLFMRMRYSGVEPNAFSYVAVLTSCIRQPNSRLGLQLHDLVLKSPHCYTNVHVSNALMGFYVGCGRLDDAVALFEEMIDGDVTSWNTIISGMVKEGRYHRALELFQDMRMDGFSGDSFTISSLLTAAVEGFSRATHGEMVHAHALKLGLEFNLSVGNSLISFYTQFGCVEKVASVFDEMPRRDIISWNGMMRSYMMFGCVESAVEVFDFMPMRNGISYNVLLAGFCQNNEGHRALDLFKKMVGEGIEVSNFILTSVINACAMVGEVDKSKQIHAFVLKVGCASDGWIKAALLDMCTKCNRLEDAQKMFQQWDDNESHAIAWTSLICGYARNGQPNEAISLFSAMEREKEFLIMDEVLLTTEAEEVIRSMPFKPDASVWRALLDTSRLPHETWLAGNDMSSDSHRVRELALLSAVSHFLLAQRFKAQW</sequence>
<dbReference type="InterPro" id="IPR046960">
    <property type="entry name" value="PPR_At4g14850-like_plant"/>
</dbReference>
<name>A0A843UA44_COLES</name>
<organism evidence="4 5">
    <name type="scientific">Colocasia esculenta</name>
    <name type="common">Wild taro</name>
    <name type="synonym">Arum esculentum</name>
    <dbReference type="NCBI Taxonomy" id="4460"/>
    <lineage>
        <taxon>Eukaryota</taxon>
        <taxon>Viridiplantae</taxon>
        <taxon>Streptophyta</taxon>
        <taxon>Embryophyta</taxon>
        <taxon>Tracheophyta</taxon>
        <taxon>Spermatophyta</taxon>
        <taxon>Magnoliopsida</taxon>
        <taxon>Liliopsida</taxon>
        <taxon>Araceae</taxon>
        <taxon>Aroideae</taxon>
        <taxon>Colocasieae</taxon>
        <taxon>Colocasia</taxon>
    </lineage>
</organism>
<evidence type="ECO:0000313" key="5">
    <source>
        <dbReference type="Proteomes" id="UP000652761"/>
    </source>
</evidence>
<gene>
    <name evidence="4" type="ORF">Taro_011496</name>
</gene>
<dbReference type="Proteomes" id="UP000652761">
    <property type="component" value="Unassembled WGS sequence"/>
</dbReference>
<feature type="region of interest" description="Disordered" evidence="3">
    <location>
        <begin position="1"/>
        <end position="88"/>
    </location>
</feature>
<dbReference type="AlphaFoldDB" id="A0A843UA44"/>
<feature type="compositionally biased region" description="Pro residues" evidence="3">
    <location>
        <begin position="29"/>
        <end position="40"/>
    </location>
</feature>
<keyword evidence="5" id="KW-1185">Reference proteome</keyword>
<dbReference type="SUPFAM" id="SSF48452">
    <property type="entry name" value="TPR-like"/>
    <property type="match status" value="1"/>
</dbReference>
<dbReference type="InterPro" id="IPR002885">
    <property type="entry name" value="PPR_rpt"/>
</dbReference>
<dbReference type="NCBIfam" id="TIGR00756">
    <property type="entry name" value="PPR"/>
    <property type="match status" value="7"/>
</dbReference>
<protein>
    <recommendedName>
        <fullName evidence="6">Pentatricopeptide repeat-containing protein</fullName>
    </recommendedName>
</protein>
<evidence type="ECO:0000313" key="4">
    <source>
        <dbReference type="EMBL" id="MQL79056.1"/>
    </source>
</evidence>
<proteinExistence type="predicted"/>
<evidence type="ECO:0000256" key="2">
    <source>
        <dbReference type="PROSITE-ProRule" id="PRU00708"/>
    </source>
</evidence>
<dbReference type="OrthoDB" id="745501at2759"/>
<dbReference type="GO" id="GO:0003723">
    <property type="term" value="F:RNA binding"/>
    <property type="evidence" value="ECO:0007669"/>
    <property type="project" value="InterPro"/>
</dbReference>
<evidence type="ECO:0000256" key="3">
    <source>
        <dbReference type="SAM" id="MobiDB-lite"/>
    </source>
</evidence>